<gene>
    <name evidence="2" type="ORF">LCGC14_2306370</name>
</gene>
<feature type="transmembrane region" description="Helical" evidence="1">
    <location>
        <begin position="12"/>
        <end position="33"/>
    </location>
</feature>
<accession>A0A0F9D9F9</accession>
<protein>
    <submittedName>
        <fullName evidence="2">Uncharacterized protein</fullName>
    </submittedName>
</protein>
<name>A0A0F9D9F9_9ZZZZ</name>
<keyword evidence="1" id="KW-0812">Transmembrane</keyword>
<feature type="transmembrane region" description="Helical" evidence="1">
    <location>
        <begin position="77"/>
        <end position="94"/>
    </location>
</feature>
<proteinExistence type="predicted"/>
<keyword evidence="1" id="KW-0472">Membrane</keyword>
<keyword evidence="1" id="KW-1133">Transmembrane helix</keyword>
<organism evidence="2">
    <name type="scientific">marine sediment metagenome</name>
    <dbReference type="NCBI Taxonomy" id="412755"/>
    <lineage>
        <taxon>unclassified sequences</taxon>
        <taxon>metagenomes</taxon>
        <taxon>ecological metagenomes</taxon>
    </lineage>
</organism>
<evidence type="ECO:0000313" key="2">
    <source>
        <dbReference type="EMBL" id="KKL50351.1"/>
    </source>
</evidence>
<reference evidence="2" key="1">
    <citation type="journal article" date="2015" name="Nature">
        <title>Complex archaea that bridge the gap between prokaryotes and eukaryotes.</title>
        <authorList>
            <person name="Spang A."/>
            <person name="Saw J.H."/>
            <person name="Jorgensen S.L."/>
            <person name="Zaremba-Niedzwiedzka K."/>
            <person name="Martijn J."/>
            <person name="Lind A.E."/>
            <person name="van Eijk R."/>
            <person name="Schleper C."/>
            <person name="Guy L."/>
            <person name="Ettema T.J."/>
        </authorList>
    </citation>
    <scope>NUCLEOTIDE SEQUENCE</scope>
</reference>
<dbReference type="EMBL" id="LAZR01032632">
    <property type="protein sequence ID" value="KKL50351.1"/>
    <property type="molecule type" value="Genomic_DNA"/>
</dbReference>
<comment type="caution">
    <text evidence="2">The sequence shown here is derived from an EMBL/GenBank/DDBJ whole genome shotgun (WGS) entry which is preliminary data.</text>
</comment>
<feature type="transmembrane region" description="Helical" evidence="1">
    <location>
        <begin position="39"/>
        <end position="56"/>
    </location>
</feature>
<sequence>MTDIKKGVIKYAGVVASLLAIGALLLGVTHKFFIEFSGFAWFITYVGISFGLYSLVDNVFHRAFNDEEELKKGNVAYAIKMLGYAIIIAACVSAA</sequence>
<evidence type="ECO:0000256" key="1">
    <source>
        <dbReference type="SAM" id="Phobius"/>
    </source>
</evidence>
<dbReference type="AlphaFoldDB" id="A0A0F9D9F9"/>